<keyword evidence="2" id="KW-1185">Reference proteome</keyword>
<dbReference type="KEGG" id="manr:MPAN_015100"/>
<dbReference type="PANTHER" id="PTHR37305:SF1">
    <property type="entry name" value="MEMBRANE PROTEIN"/>
    <property type="match status" value="1"/>
</dbReference>
<dbReference type="EMBL" id="AP024412">
    <property type="protein sequence ID" value="BCR36617.1"/>
    <property type="molecule type" value="Genomic_DNA"/>
</dbReference>
<reference evidence="1" key="1">
    <citation type="submission" date="2021-01" db="EMBL/GenBank/DDBJ databases">
        <title>Draft genome sequence of Acholeplasmataceae bacterium strain Mahy22.</title>
        <authorList>
            <person name="Watanabe M."/>
            <person name="Kojima H."/>
            <person name="Fukui M."/>
        </authorList>
    </citation>
    <scope>NUCLEOTIDE SEQUENCE</scope>
    <source>
        <strain evidence="1">Mahy22</strain>
    </source>
</reference>
<evidence type="ECO:0008006" key="3">
    <source>
        <dbReference type="Google" id="ProtNLM"/>
    </source>
</evidence>
<sequence length="263" mass="29917">MNIIKRELKANLKSFLIWLIPLSIVMYVASIEFESYAGNQDILDAMASFEVLFQALGASVSDITTPEGFITILSLYIYLPLCIYSGLLGSNIISKEERDKTAEYLFTLPIRRDQVIRSKLIVSLFYSVLFNILLISVVGISYLRFDRSDQYFSFLFNLSIGVFLTQIIFLGLGMVLSSALKEYKKSGGITIAVLISTFMLSILITMVDGKLDFIKFLIPFQYFPANDMLSGDFNIFYILVSLIVFIVTAFSTFVFYKKRDLYI</sequence>
<dbReference type="Proteomes" id="UP000620133">
    <property type="component" value="Chromosome"/>
</dbReference>
<organism evidence="1 2">
    <name type="scientific">Mariniplasma anaerobium</name>
    <dbReference type="NCBI Taxonomy" id="2735436"/>
    <lineage>
        <taxon>Bacteria</taxon>
        <taxon>Bacillati</taxon>
        <taxon>Mycoplasmatota</taxon>
        <taxon>Mollicutes</taxon>
        <taxon>Acholeplasmatales</taxon>
        <taxon>Acholeplasmataceae</taxon>
        <taxon>Mariniplasma</taxon>
    </lineage>
</organism>
<protein>
    <recommendedName>
        <fullName evidence="3">ABC-2 type transport system permease protein</fullName>
    </recommendedName>
</protein>
<dbReference type="Pfam" id="PF12679">
    <property type="entry name" value="ABC2_membrane_2"/>
    <property type="match status" value="1"/>
</dbReference>
<evidence type="ECO:0000313" key="1">
    <source>
        <dbReference type="EMBL" id="BCR36617.1"/>
    </source>
</evidence>
<gene>
    <name evidence="1" type="ORF">MPAN_015100</name>
</gene>
<dbReference type="GO" id="GO:0140359">
    <property type="term" value="F:ABC-type transporter activity"/>
    <property type="evidence" value="ECO:0007669"/>
    <property type="project" value="InterPro"/>
</dbReference>
<accession>A0A7U9TJL8</accession>
<name>A0A7U9TJL8_9MOLU</name>
<proteinExistence type="predicted"/>
<dbReference type="GO" id="GO:0005886">
    <property type="term" value="C:plasma membrane"/>
    <property type="evidence" value="ECO:0007669"/>
    <property type="project" value="UniProtKB-SubCell"/>
</dbReference>
<evidence type="ECO:0000313" key="2">
    <source>
        <dbReference type="Proteomes" id="UP000620133"/>
    </source>
</evidence>
<dbReference type="RefSeq" id="WP_176239263.1">
    <property type="nucleotide sequence ID" value="NZ_AP024412.1"/>
</dbReference>
<dbReference type="PANTHER" id="PTHR37305">
    <property type="entry name" value="INTEGRAL MEMBRANE PROTEIN-RELATED"/>
    <property type="match status" value="1"/>
</dbReference>
<dbReference type="AlphaFoldDB" id="A0A7U9TJL8"/>